<dbReference type="EMBL" id="QXFU01000211">
    <property type="protein sequence ID" value="KAE9040170.1"/>
    <property type="molecule type" value="Genomic_DNA"/>
</dbReference>
<evidence type="ECO:0000313" key="4">
    <source>
        <dbReference type="Proteomes" id="UP000429607"/>
    </source>
</evidence>
<protein>
    <submittedName>
        <fullName evidence="3">Uncharacterized protein</fullName>
    </submittedName>
</protein>
<dbReference type="Proteomes" id="UP000429607">
    <property type="component" value="Unassembled WGS sequence"/>
</dbReference>
<dbReference type="EMBL" id="QXFV01000218">
    <property type="protein sequence ID" value="KAE9045276.1"/>
    <property type="molecule type" value="Genomic_DNA"/>
</dbReference>
<gene>
    <name evidence="2" type="ORF">PR001_g5042</name>
    <name evidence="1" type="ORF">PR002_g5089</name>
    <name evidence="3" type="ORF">PR003_g4051</name>
</gene>
<reference evidence="3 5" key="1">
    <citation type="submission" date="2018-08" db="EMBL/GenBank/DDBJ databases">
        <title>Genomic investigation of the strawberry pathogen Phytophthora fragariae indicates pathogenicity is determined by transcriptional variation in three key races.</title>
        <authorList>
            <person name="Adams T.M."/>
            <person name="Armitage A.D."/>
            <person name="Sobczyk M.K."/>
            <person name="Bates H.J."/>
            <person name="Dunwell J.M."/>
            <person name="Nellist C.F."/>
            <person name="Harrison R.J."/>
        </authorList>
    </citation>
    <scope>NUCLEOTIDE SEQUENCE [LARGE SCALE GENOMIC DNA]</scope>
    <source>
        <strain evidence="2 4">SCRP249</strain>
        <strain evidence="1 6">SCRP324</strain>
        <strain evidence="3 5">SCRP333</strain>
    </source>
</reference>
<evidence type="ECO:0000313" key="5">
    <source>
        <dbReference type="Proteomes" id="UP000434957"/>
    </source>
</evidence>
<keyword evidence="5" id="KW-1185">Reference proteome</keyword>
<accession>A0A6A4FXU5</accession>
<evidence type="ECO:0000313" key="6">
    <source>
        <dbReference type="Proteomes" id="UP000435112"/>
    </source>
</evidence>
<organism evidence="3 5">
    <name type="scientific">Phytophthora rubi</name>
    <dbReference type="NCBI Taxonomy" id="129364"/>
    <lineage>
        <taxon>Eukaryota</taxon>
        <taxon>Sar</taxon>
        <taxon>Stramenopiles</taxon>
        <taxon>Oomycota</taxon>
        <taxon>Peronosporomycetes</taxon>
        <taxon>Peronosporales</taxon>
        <taxon>Peronosporaceae</taxon>
        <taxon>Phytophthora</taxon>
    </lineage>
</organism>
<dbReference type="AlphaFoldDB" id="A0A6A4FXU5"/>
<name>A0A6A4FXU5_9STRA</name>
<dbReference type="OrthoDB" id="90071at2759"/>
<dbReference type="Proteomes" id="UP000434957">
    <property type="component" value="Unassembled WGS sequence"/>
</dbReference>
<proteinExistence type="predicted"/>
<dbReference type="Proteomes" id="UP000435112">
    <property type="component" value="Unassembled WGS sequence"/>
</dbReference>
<comment type="caution">
    <text evidence="3">The sequence shown here is derived from an EMBL/GenBank/DDBJ whole genome shotgun (WGS) entry which is preliminary data.</text>
</comment>
<sequence length="49" mass="5617">MEDALVDYPEDNCQYPLVQMREMLLHDFGVFVSASLISTKLCDKFCATK</sequence>
<dbReference type="EMBL" id="QXFT01000148">
    <property type="protein sequence ID" value="KAE9353089.1"/>
    <property type="molecule type" value="Genomic_DNA"/>
</dbReference>
<evidence type="ECO:0000313" key="2">
    <source>
        <dbReference type="EMBL" id="KAE9045276.1"/>
    </source>
</evidence>
<evidence type="ECO:0000313" key="3">
    <source>
        <dbReference type="EMBL" id="KAE9353089.1"/>
    </source>
</evidence>
<evidence type="ECO:0000313" key="1">
    <source>
        <dbReference type="EMBL" id="KAE9040170.1"/>
    </source>
</evidence>